<dbReference type="Pfam" id="PF00144">
    <property type="entry name" value="Beta-lactamase"/>
    <property type="match status" value="1"/>
</dbReference>
<keyword evidence="7" id="KW-0732">Signal</keyword>
<reference evidence="11" key="1">
    <citation type="journal article" date="2019" name="Int. J. Syst. Evol. Microbiol.">
        <title>The Global Catalogue of Microorganisms (GCM) 10K type strain sequencing project: providing services to taxonomists for standard genome sequencing and annotation.</title>
        <authorList>
            <consortium name="The Broad Institute Genomics Platform"/>
            <consortium name="The Broad Institute Genome Sequencing Center for Infectious Disease"/>
            <person name="Wu L."/>
            <person name="Ma J."/>
        </authorList>
    </citation>
    <scope>NUCLEOTIDE SEQUENCE [LARGE SCALE GENOMIC DNA]</scope>
    <source>
        <strain evidence="11">JCM 17525</strain>
    </source>
</reference>
<dbReference type="EMBL" id="BAABBI010000005">
    <property type="protein sequence ID" value="GAA3791425.1"/>
    <property type="molecule type" value="Genomic_DNA"/>
</dbReference>
<evidence type="ECO:0000256" key="3">
    <source>
        <dbReference type="ARBA" id="ARBA00022801"/>
    </source>
</evidence>
<protein>
    <recommendedName>
        <fullName evidence="6">Beta-lactamase</fullName>
        <ecNumber evidence="6">3.5.2.6</ecNumber>
    </recommendedName>
</protein>
<evidence type="ECO:0000313" key="11">
    <source>
        <dbReference type="Proteomes" id="UP001501456"/>
    </source>
</evidence>
<keyword evidence="5" id="KW-0802">TPR repeat</keyword>
<dbReference type="PROSITE" id="PS00336">
    <property type="entry name" value="BETA_LACTAMASE_C"/>
    <property type="match status" value="1"/>
</dbReference>
<evidence type="ECO:0000313" key="10">
    <source>
        <dbReference type="EMBL" id="GAA3791425.1"/>
    </source>
</evidence>
<dbReference type="InterPro" id="IPR001586">
    <property type="entry name" value="Beta-lactam_class-C_AS"/>
</dbReference>
<feature type="domain" description="Beta-lactamase-related" evidence="8">
    <location>
        <begin position="30"/>
        <end position="339"/>
    </location>
</feature>
<dbReference type="PROSITE" id="PS50005">
    <property type="entry name" value="TPR"/>
    <property type="match status" value="1"/>
</dbReference>
<sequence length="572" mass="63300">MKKITLLFVALLACLQVVSQSEKISEEVKTHAQALVDTEHNVGIVIAFINGDTVDFFSVGTTDLQNNIPVNEQSVFEIGSISKVFTTTLLANEIVNGTMKLTDPISKYLPKEVSIPSRNGREITLLDLATHTSGLPRMPNNFEPKNPNNPYVDYTQELMYAFLSSYELPRDIGSEYEYSNYGMGLLGHILERHTGKSYEDLVIEKIALPCEMPNTKLVFNDYMKSHLAKPHAQGVEVSNWDLTSLAGAGGIRATTKDMVQFIKANMGVFKPSIYDAMAFSQKVAYENNGMKMGLGWNFAQNGKDTVVWHNGATAGYRSFTGFIKGTQKGVVVLGNSDGDIGRLGMKLLGDPRPFSAPKVSIQTVINKEIETNGIQSAIKLYKKLNAESSNDYTFSEDALNTLGYKYAAENKDEIALELFKLNVESYPNASNPYDSLGEMYLKLEDTTNAISNYTKSLQLNPANDNAQSVLTQLGVDTSKLKVDVTIPEATLESYCGKYELQPGFVITITRKDKQLFAQATGQPQFELFASDINKFYLKVVEAQVTFNTNDNDEIGSLTLHQNGQNMPAKRIK</sequence>
<comment type="similarity">
    <text evidence="2 6">Belongs to the class-C beta-lactamase family.</text>
</comment>
<evidence type="ECO:0000256" key="1">
    <source>
        <dbReference type="ARBA" id="ARBA00001526"/>
    </source>
</evidence>
<dbReference type="EC" id="3.5.2.6" evidence="6"/>
<dbReference type="PANTHER" id="PTHR46825:SF8">
    <property type="entry name" value="BETA-LACTAMASE-RELATED"/>
    <property type="match status" value="1"/>
</dbReference>
<dbReference type="Proteomes" id="UP001501456">
    <property type="component" value="Unassembled WGS sequence"/>
</dbReference>
<dbReference type="SUPFAM" id="SSF48452">
    <property type="entry name" value="TPR-like"/>
    <property type="match status" value="1"/>
</dbReference>
<evidence type="ECO:0000256" key="6">
    <source>
        <dbReference type="RuleBase" id="RU361140"/>
    </source>
</evidence>
<evidence type="ECO:0000256" key="7">
    <source>
        <dbReference type="SAM" id="SignalP"/>
    </source>
</evidence>
<dbReference type="InterPro" id="IPR012338">
    <property type="entry name" value="Beta-lactam/transpept-like"/>
</dbReference>
<gene>
    <name evidence="10" type="ORF">GCM10022271_24800</name>
</gene>
<evidence type="ECO:0000256" key="2">
    <source>
        <dbReference type="ARBA" id="ARBA00007840"/>
    </source>
</evidence>
<evidence type="ECO:0000259" key="9">
    <source>
        <dbReference type="Pfam" id="PF11954"/>
    </source>
</evidence>
<name>A0ABP7HEK1_9FLAO</name>
<dbReference type="RefSeq" id="WP_344730929.1">
    <property type="nucleotide sequence ID" value="NZ_BAABBI010000005.1"/>
</dbReference>
<keyword evidence="11" id="KW-1185">Reference proteome</keyword>
<dbReference type="SUPFAM" id="SSF56601">
    <property type="entry name" value="beta-lactamase/transpeptidase-like"/>
    <property type="match status" value="1"/>
</dbReference>
<comment type="catalytic activity">
    <reaction evidence="1 6">
        <text>a beta-lactam + H2O = a substituted beta-amino acid</text>
        <dbReference type="Rhea" id="RHEA:20401"/>
        <dbReference type="ChEBI" id="CHEBI:15377"/>
        <dbReference type="ChEBI" id="CHEBI:35627"/>
        <dbReference type="ChEBI" id="CHEBI:140347"/>
        <dbReference type="EC" id="3.5.2.6"/>
    </reaction>
</comment>
<accession>A0ABP7HEK1</accession>
<evidence type="ECO:0000256" key="5">
    <source>
        <dbReference type="PROSITE-ProRule" id="PRU00339"/>
    </source>
</evidence>
<feature type="chain" id="PRO_5046767447" description="Beta-lactamase" evidence="7">
    <location>
        <begin position="20"/>
        <end position="572"/>
    </location>
</feature>
<organism evidence="10 11">
    <name type="scientific">Corallibacter vietnamensis</name>
    <dbReference type="NCBI Taxonomy" id="904130"/>
    <lineage>
        <taxon>Bacteria</taxon>
        <taxon>Pseudomonadati</taxon>
        <taxon>Bacteroidota</taxon>
        <taxon>Flavobacteriia</taxon>
        <taxon>Flavobacteriales</taxon>
        <taxon>Flavobacteriaceae</taxon>
        <taxon>Corallibacter</taxon>
    </lineage>
</organism>
<dbReference type="InterPro" id="IPR021860">
    <property type="entry name" value="Peptidase_S12_Pab87-rel_C"/>
</dbReference>
<dbReference type="GO" id="GO:0016787">
    <property type="term" value="F:hydrolase activity"/>
    <property type="evidence" value="ECO:0007669"/>
    <property type="project" value="UniProtKB-KW"/>
</dbReference>
<dbReference type="Gene3D" id="3.40.710.10">
    <property type="entry name" value="DD-peptidase/beta-lactamase superfamily"/>
    <property type="match status" value="1"/>
</dbReference>
<proteinExistence type="inferred from homology"/>
<dbReference type="InterPro" id="IPR011990">
    <property type="entry name" value="TPR-like_helical_dom_sf"/>
</dbReference>
<feature type="domain" description="Peptidase S12 Pab87-related C-terminal" evidence="9">
    <location>
        <begin position="482"/>
        <end position="561"/>
    </location>
</feature>
<dbReference type="InterPro" id="IPR019734">
    <property type="entry name" value="TPR_rpt"/>
</dbReference>
<dbReference type="Pfam" id="PF11954">
    <property type="entry name" value="DUF3471"/>
    <property type="match status" value="1"/>
</dbReference>
<comment type="caution">
    <text evidence="10">The sequence shown here is derived from an EMBL/GenBank/DDBJ whole genome shotgun (WGS) entry which is preliminary data.</text>
</comment>
<evidence type="ECO:0000259" key="8">
    <source>
        <dbReference type="Pfam" id="PF00144"/>
    </source>
</evidence>
<dbReference type="InterPro" id="IPR050491">
    <property type="entry name" value="AmpC-like"/>
</dbReference>
<dbReference type="SMART" id="SM00028">
    <property type="entry name" value="TPR"/>
    <property type="match status" value="2"/>
</dbReference>
<keyword evidence="3 6" id="KW-0378">Hydrolase</keyword>
<feature type="signal peptide" evidence="7">
    <location>
        <begin position="1"/>
        <end position="19"/>
    </location>
</feature>
<dbReference type="PANTHER" id="PTHR46825">
    <property type="entry name" value="D-ALANYL-D-ALANINE-CARBOXYPEPTIDASE/ENDOPEPTIDASE AMPH"/>
    <property type="match status" value="1"/>
</dbReference>
<dbReference type="InterPro" id="IPR001466">
    <property type="entry name" value="Beta-lactam-related"/>
</dbReference>
<keyword evidence="4 6" id="KW-0046">Antibiotic resistance</keyword>
<feature type="repeat" description="TPR" evidence="5">
    <location>
        <begin position="430"/>
        <end position="463"/>
    </location>
</feature>
<evidence type="ECO:0000256" key="4">
    <source>
        <dbReference type="ARBA" id="ARBA00023251"/>
    </source>
</evidence>
<dbReference type="Gene3D" id="1.25.40.10">
    <property type="entry name" value="Tetratricopeptide repeat domain"/>
    <property type="match status" value="1"/>
</dbReference>